<sequence length="731" mass="80555">MKKGEEEQQQQQQQALPEQQQCEQGPYLYQQQQAPLQQPSLEQQQSWQQQEQQHQQQQQVLQLQPGKDLGEDESLIERDSRLADSGAGDVVGRGEEYFVLRLSPSAAAQLWNPLTGEALNLSSSSQANPPGSSFPQQHQQQQQLLLEQLQLWSEELEVLAALRVSNAETKELQQRLAAALPVAEAFAASQHRSLQELQHEQRQQQWLGQAAVDEQQGGEAAVKEVLLVESGLVEVQKKTNLLLQRWQQLHAAAEPYSPFLLGGRQQQNREGIFPVSSLSLLVGMQNVYINLQPMWCLNSWEVPASAAPGAAAAGAGEGSGRAFTPELAAEGTAEEEAIRRSVQEELQRKHKRRCFGLPTLFAAAKHFLKTSNTSGTWIQLSLRCLSFVWRRRPGLPCTLSSCKFDLNNRKHWSPLLPEPILLPEDQRREAATAYETTFVSAGGLQPEGAAPAAAAAAAQSAAKVLGVTGEDAKRAALLPPTGWAKPLPQEVEFTEADVRRALELEQQLQTALQQLIRNRYSNGNIRSGMSGSVCVESEADADGPVAAWRPAASSWRAEGLGGEGYLNEEVTQCIAFAEEPVAGVYEVLGLYEEVRRTSTWHSLAFSSPVSTETEDREMLIMQQQTSTSNAHACNTPVLLTGKQYLEEALLAVVSSAFPGRQLQGIVFHFNELNTHKLLDRLLHAQVFGALPLRYPGQNIARVYSRVGCLVVRLFAFPCGLYSGWLFAGTID</sequence>
<proteinExistence type="predicted"/>
<feature type="compositionally biased region" description="Low complexity" evidence="1">
    <location>
        <begin position="9"/>
        <end position="62"/>
    </location>
</feature>
<keyword evidence="3" id="KW-1185">Reference proteome</keyword>
<dbReference type="EMBL" id="HG691403">
    <property type="protein sequence ID" value="CDI76826.1"/>
    <property type="molecule type" value="Genomic_DNA"/>
</dbReference>
<evidence type="ECO:0000313" key="3">
    <source>
        <dbReference type="Proteomes" id="UP000018201"/>
    </source>
</evidence>
<gene>
    <name evidence="2" type="ORF">EPH_0007250</name>
</gene>
<reference evidence="2" key="2">
    <citation type="submission" date="2013-10" db="EMBL/GenBank/DDBJ databases">
        <authorList>
            <person name="Aslett M."/>
        </authorList>
    </citation>
    <scope>NUCLEOTIDE SEQUENCE [LARGE SCALE GENOMIC DNA]</scope>
    <source>
        <strain evidence="2">Houghton</strain>
    </source>
</reference>
<feature type="region of interest" description="Disordered" evidence="1">
    <location>
        <begin position="1"/>
        <end position="62"/>
    </location>
</feature>
<evidence type="ECO:0000256" key="1">
    <source>
        <dbReference type="SAM" id="MobiDB-lite"/>
    </source>
</evidence>
<dbReference type="VEuPathDB" id="ToxoDB:EPH_0007250"/>
<dbReference type="Proteomes" id="UP000018201">
    <property type="component" value="Unassembled WGS sequence"/>
</dbReference>
<name>U6G989_9EIME</name>
<protein>
    <submittedName>
        <fullName evidence="2">Uncharacterized protein</fullName>
    </submittedName>
</protein>
<reference evidence="2" key="1">
    <citation type="submission" date="2013-10" db="EMBL/GenBank/DDBJ databases">
        <title>Genomic analysis of the causative agents of coccidiosis in chickens.</title>
        <authorList>
            <person name="Reid A.J."/>
            <person name="Blake D."/>
            <person name="Billington K."/>
            <person name="Browne H."/>
            <person name="Dunn M."/>
            <person name="Hung S."/>
            <person name="Kawahara F."/>
            <person name="Miranda-Saavedra D."/>
            <person name="Mourier T."/>
            <person name="Nagra H."/>
            <person name="Otto T.D."/>
            <person name="Rawlings N."/>
            <person name="Sanchez A."/>
            <person name="Sanders M."/>
            <person name="Subramaniam C."/>
            <person name="Tay Y."/>
            <person name="Dear P."/>
            <person name="Doerig C."/>
            <person name="Gruber A."/>
            <person name="Parkinson J."/>
            <person name="Shirley M."/>
            <person name="Wan K.L."/>
            <person name="Berriman M."/>
            <person name="Tomley F."/>
            <person name="Pain A."/>
        </authorList>
    </citation>
    <scope>NUCLEOTIDE SEQUENCE [LARGE SCALE GENOMIC DNA]</scope>
    <source>
        <strain evidence="2">Houghton</strain>
    </source>
</reference>
<accession>U6G989</accession>
<evidence type="ECO:0000313" key="2">
    <source>
        <dbReference type="EMBL" id="CDI76826.1"/>
    </source>
</evidence>
<dbReference type="AlphaFoldDB" id="U6G989"/>
<organism evidence="2 3">
    <name type="scientific">Eimeria praecox</name>
    <dbReference type="NCBI Taxonomy" id="51316"/>
    <lineage>
        <taxon>Eukaryota</taxon>
        <taxon>Sar</taxon>
        <taxon>Alveolata</taxon>
        <taxon>Apicomplexa</taxon>
        <taxon>Conoidasida</taxon>
        <taxon>Coccidia</taxon>
        <taxon>Eucoccidiorida</taxon>
        <taxon>Eimeriorina</taxon>
        <taxon>Eimeriidae</taxon>
        <taxon>Eimeria</taxon>
    </lineage>
</organism>
<dbReference type="OrthoDB" id="348017at2759"/>